<name>A0A919NCE5_9ACTN</name>
<dbReference type="RefSeq" id="WP_203683897.1">
    <property type="nucleotide sequence ID" value="NZ_BOMW01000064.1"/>
</dbReference>
<gene>
    <name evidence="1" type="ORF">Asi03nite_60840</name>
</gene>
<dbReference type="Proteomes" id="UP000629619">
    <property type="component" value="Unassembled WGS sequence"/>
</dbReference>
<evidence type="ECO:0008006" key="3">
    <source>
        <dbReference type="Google" id="ProtNLM"/>
    </source>
</evidence>
<evidence type="ECO:0000313" key="1">
    <source>
        <dbReference type="EMBL" id="GIF08546.1"/>
    </source>
</evidence>
<protein>
    <recommendedName>
        <fullName evidence="3">Transposase</fullName>
    </recommendedName>
</protein>
<accession>A0A919NCE5</accession>
<comment type="caution">
    <text evidence="1">The sequence shown here is derived from an EMBL/GenBank/DDBJ whole genome shotgun (WGS) entry which is preliminary data.</text>
</comment>
<keyword evidence="2" id="KW-1185">Reference proteome</keyword>
<evidence type="ECO:0000313" key="2">
    <source>
        <dbReference type="Proteomes" id="UP000629619"/>
    </source>
</evidence>
<sequence length="67" mass="7344">MALDDLDGWSAAFDELMLRLAARFGRVEPRRRARKYVLGLLSPIAAKNSWTLAEAAGDQSPDGMPTP</sequence>
<dbReference type="EMBL" id="BOMW01000064">
    <property type="protein sequence ID" value="GIF08546.1"/>
    <property type="molecule type" value="Genomic_DNA"/>
</dbReference>
<dbReference type="AlphaFoldDB" id="A0A919NCE5"/>
<reference evidence="1" key="1">
    <citation type="submission" date="2021-01" db="EMBL/GenBank/DDBJ databases">
        <title>Whole genome shotgun sequence of Actinoplanes siamensis NBRC 109076.</title>
        <authorList>
            <person name="Komaki H."/>
            <person name="Tamura T."/>
        </authorList>
    </citation>
    <scope>NUCLEOTIDE SEQUENCE</scope>
    <source>
        <strain evidence="1">NBRC 109076</strain>
    </source>
</reference>
<organism evidence="1 2">
    <name type="scientific">Actinoplanes siamensis</name>
    <dbReference type="NCBI Taxonomy" id="1223317"/>
    <lineage>
        <taxon>Bacteria</taxon>
        <taxon>Bacillati</taxon>
        <taxon>Actinomycetota</taxon>
        <taxon>Actinomycetes</taxon>
        <taxon>Micromonosporales</taxon>
        <taxon>Micromonosporaceae</taxon>
        <taxon>Actinoplanes</taxon>
    </lineage>
</organism>
<proteinExistence type="predicted"/>